<name>A0AAJ1PU47_9MOLU</name>
<evidence type="ECO:0000313" key="3">
    <source>
        <dbReference type="EMBL" id="MDJ1645876.1"/>
    </source>
</evidence>
<feature type="binding site" evidence="2">
    <location>
        <position position="47"/>
    </location>
    <ligand>
        <name>Fe cation</name>
        <dbReference type="ChEBI" id="CHEBI:24875"/>
        <label>2</label>
    </ligand>
</feature>
<dbReference type="Pfam" id="PF13277">
    <property type="entry name" value="YmdB"/>
    <property type="match status" value="1"/>
</dbReference>
<organism evidence="3 4">
    <name type="scientific">Mycoplasma phocimorsus</name>
    <dbReference type="NCBI Taxonomy" id="3045839"/>
    <lineage>
        <taxon>Bacteria</taxon>
        <taxon>Bacillati</taxon>
        <taxon>Mycoplasmatota</taxon>
        <taxon>Mollicutes</taxon>
        <taxon>Mycoplasmataceae</taxon>
        <taxon>Mycoplasma</taxon>
    </lineage>
</organism>
<feature type="binding site" evidence="2">
    <location>
        <position position="48"/>
    </location>
    <ligand>
        <name>Fe cation</name>
        <dbReference type="ChEBI" id="CHEBI:24875"/>
        <label>1</label>
    </ligand>
</feature>
<dbReference type="AlphaFoldDB" id="A0AAJ1PU47"/>
<protein>
    <submittedName>
        <fullName evidence="3">TIGR00282 family metallophosphoesterase</fullName>
    </submittedName>
</protein>
<dbReference type="InterPro" id="IPR005235">
    <property type="entry name" value="YmdB-like"/>
</dbReference>
<evidence type="ECO:0000256" key="2">
    <source>
        <dbReference type="PIRSR" id="PIRSR004789-51"/>
    </source>
</evidence>
<feature type="binding site" evidence="2">
    <location>
        <position position="163"/>
    </location>
    <ligand>
        <name>Fe cation</name>
        <dbReference type="ChEBI" id="CHEBI:24875"/>
        <label>2</label>
    </ligand>
</feature>
<evidence type="ECO:0000313" key="4">
    <source>
        <dbReference type="Proteomes" id="UP001224428"/>
    </source>
</evidence>
<feature type="active site" description="Proton donor" evidence="1">
    <location>
        <position position="76"/>
    </location>
</feature>
<feature type="binding site" evidence="2">
    <location>
        <position position="16"/>
    </location>
    <ligand>
        <name>Fe cation</name>
        <dbReference type="ChEBI" id="CHEBI:24875"/>
        <label>1</label>
    </ligand>
</feature>
<dbReference type="RefSeq" id="WP_283823728.1">
    <property type="nucleotide sequence ID" value="NZ_JASDAY010000022.1"/>
</dbReference>
<dbReference type="GO" id="GO:0046872">
    <property type="term" value="F:metal ion binding"/>
    <property type="evidence" value="ECO:0007669"/>
    <property type="project" value="UniProtKB-KW"/>
</dbReference>
<dbReference type="PANTHER" id="PTHR36303">
    <property type="entry name" value="2',3'-CYCLIC-NUCLEOTIDE 2'-PHOSPHODIESTERASE"/>
    <property type="match status" value="1"/>
</dbReference>
<keyword evidence="4" id="KW-1185">Reference proteome</keyword>
<dbReference type="SUPFAM" id="SSF56300">
    <property type="entry name" value="Metallo-dependent phosphatases"/>
    <property type="match status" value="1"/>
</dbReference>
<feature type="binding site" evidence="2">
    <location>
        <position position="188"/>
    </location>
    <ligand>
        <name>Fe cation</name>
        <dbReference type="ChEBI" id="CHEBI:24875"/>
        <label>2</label>
    </ligand>
</feature>
<keyword evidence="2" id="KW-0479">Metal-binding</keyword>
<dbReference type="Gene3D" id="3.60.21.10">
    <property type="match status" value="1"/>
</dbReference>
<dbReference type="Proteomes" id="UP001224428">
    <property type="component" value="Unassembled WGS sequence"/>
</dbReference>
<dbReference type="InterPro" id="IPR029052">
    <property type="entry name" value="Metallo-depent_PP-like"/>
</dbReference>
<feature type="binding site" evidence="2">
    <location>
        <position position="190"/>
    </location>
    <ligand>
        <name>Fe cation</name>
        <dbReference type="ChEBI" id="CHEBI:24875"/>
        <label>1</label>
    </ligand>
</feature>
<proteinExistence type="predicted"/>
<gene>
    <name evidence="3" type="ORF">QLQ80_02135</name>
</gene>
<evidence type="ECO:0000256" key="1">
    <source>
        <dbReference type="PIRSR" id="PIRSR004789-50"/>
    </source>
</evidence>
<dbReference type="PANTHER" id="PTHR36303:SF1">
    <property type="entry name" value="2',3'-CYCLIC-NUCLEOTIDE 2'-PHOSPHODIESTERASE"/>
    <property type="match status" value="1"/>
</dbReference>
<comment type="caution">
    <text evidence="3">The sequence shown here is derived from an EMBL/GenBank/DDBJ whole genome shotgun (WGS) entry which is preliminary data.</text>
</comment>
<reference evidence="3" key="1">
    <citation type="submission" date="2023-05" db="EMBL/GenBank/DDBJ databases">
        <title>Mycoplasma phocimorsus sp. nov., isolated from Scandinavian patients with seal finger or septic arthritis after contact with seals.</title>
        <authorList>
            <person name="Skafte-Holm A."/>
            <person name="Pedersen T.R."/>
            <person name="Froelund M."/>
            <person name="Stegger M."/>
            <person name="Qvortrup K."/>
            <person name="Michaels D.L."/>
            <person name="Brown D.R."/>
            <person name="Jensen J.S."/>
        </authorList>
    </citation>
    <scope>NUCLEOTIDE SEQUENCE</scope>
    <source>
        <strain evidence="3">M5725</strain>
    </source>
</reference>
<dbReference type="PIRSF" id="PIRSF004789">
    <property type="entry name" value="DR1281"/>
    <property type="match status" value="1"/>
</dbReference>
<accession>A0AAJ1PU47</accession>
<feature type="binding site" evidence="2">
    <location>
        <position position="47"/>
    </location>
    <ligand>
        <name>Fe cation</name>
        <dbReference type="ChEBI" id="CHEBI:24875"/>
        <label>1</label>
    </ligand>
</feature>
<feature type="binding site" evidence="2">
    <location>
        <position position="75"/>
    </location>
    <ligand>
        <name>Fe cation</name>
        <dbReference type="ChEBI" id="CHEBI:24875"/>
        <label>2</label>
    </ligand>
</feature>
<sequence length="269" mass="30541">MKKQENKKLKILFLGDIFGEPGIKIVEKELPSIIAQHKIDFVIAQAENVSGRKGFIPSDYNRLKLAGVNVFTLGNHVWANEDIHEIIENEDVIRPANISSHYPGKGTNIFYINNISIRITSLMGITFNKLNRPWNEEYADNFFDKIDEILLEEKTDFHFIDFHGETTSEKHVIALYLDGKINGLAGTHTHVQTNDDQILPNGTLYISDAGMCGPIQSAIGVSFESVYLKMRYNENSRFSVSNNKCQINGVVMEFNTDLLQQSIYKIKQI</sequence>
<dbReference type="GO" id="GO:0004113">
    <property type="term" value="F:2',3'-cyclic-nucleotide 3'-phosphodiesterase activity"/>
    <property type="evidence" value="ECO:0007669"/>
    <property type="project" value="TreeGrafter"/>
</dbReference>
<dbReference type="EMBL" id="JASDDP010000019">
    <property type="protein sequence ID" value="MDJ1645876.1"/>
    <property type="molecule type" value="Genomic_DNA"/>
</dbReference>